<proteinExistence type="predicted"/>
<dbReference type="STRING" id="401053.AciPR4_0038"/>
<dbReference type="Proteomes" id="UP000006844">
    <property type="component" value="Chromosome"/>
</dbReference>
<name>E8UY70_TERSS</name>
<reference evidence="1 2" key="1">
    <citation type="journal article" date="2012" name="Stand. Genomic Sci.">
        <title>Complete genome sequence of Terriglobus saanensis type strain SP1PR4(T), an Acidobacteria from tundra soil.</title>
        <authorList>
            <person name="Rawat S.R."/>
            <person name="Mannisto M.K."/>
            <person name="Starovoytov V."/>
            <person name="Goodwin L."/>
            <person name="Nolan M."/>
            <person name="Hauser L."/>
            <person name="Land M."/>
            <person name="Davenport K.W."/>
            <person name="Woyke T."/>
            <person name="Haggblom M.M."/>
        </authorList>
    </citation>
    <scope>NUCLEOTIDE SEQUENCE</scope>
    <source>
        <strain evidence="2">ATCC BAA-1853 / DSM 23119 / SP1PR4</strain>
    </source>
</reference>
<dbReference type="HOGENOM" id="CLU_1509896_0_0_0"/>
<keyword evidence="2" id="KW-1185">Reference proteome</keyword>
<dbReference type="OrthoDB" id="119268at2"/>
<sequence length="178" mass="19849">MFRSKVWIVLLGLLCGSLVVRTQNLQEVKLKPPRGAVGFGWTYLYADVGAGERVHLNGWYVRPSWNLRRHFSVFADFTNYYGVTKKGSLNSHGFTAGLQKTLFARARVRPGVFAEAGDVRSSNAGVTNQFAFNAGFNLTIPVRRHFALTTTPAEWVLLYPKGDPRNDFNAKAGVSFSF</sequence>
<dbReference type="KEGG" id="tsa:AciPR4_0038"/>
<dbReference type="EMBL" id="CP002467">
    <property type="protein sequence ID" value="ADV80880.1"/>
    <property type="molecule type" value="Genomic_DNA"/>
</dbReference>
<dbReference type="AlphaFoldDB" id="E8UY70"/>
<evidence type="ECO:0008006" key="3">
    <source>
        <dbReference type="Google" id="ProtNLM"/>
    </source>
</evidence>
<evidence type="ECO:0000313" key="2">
    <source>
        <dbReference type="Proteomes" id="UP000006844"/>
    </source>
</evidence>
<accession>E8UY70</accession>
<protein>
    <recommendedName>
        <fullName evidence="3">Outer membrane protein beta-barrel domain-containing protein</fullName>
    </recommendedName>
</protein>
<gene>
    <name evidence="1" type="ordered locus">AciPR4_0038</name>
</gene>
<evidence type="ECO:0000313" key="1">
    <source>
        <dbReference type="EMBL" id="ADV80880.1"/>
    </source>
</evidence>
<dbReference type="RefSeq" id="WP_013566613.1">
    <property type="nucleotide sequence ID" value="NC_014963.1"/>
</dbReference>
<organism evidence="1 2">
    <name type="scientific">Terriglobus saanensis (strain ATCC BAA-1853 / DSM 23119 / SP1PR4)</name>
    <dbReference type="NCBI Taxonomy" id="401053"/>
    <lineage>
        <taxon>Bacteria</taxon>
        <taxon>Pseudomonadati</taxon>
        <taxon>Acidobacteriota</taxon>
        <taxon>Terriglobia</taxon>
        <taxon>Terriglobales</taxon>
        <taxon>Acidobacteriaceae</taxon>
        <taxon>Terriglobus</taxon>
    </lineage>
</organism>